<protein>
    <submittedName>
        <fullName evidence="2">Uncharacterized protein</fullName>
    </submittedName>
</protein>
<dbReference type="EMBL" id="JACEIK010000866">
    <property type="protein sequence ID" value="MCD7463118.1"/>
    <property type="molecule type" value="Genomic_DNA"/>
</dbReference>
<feature type="region of interest" description="Disordered" evidence="1">
    <location>
        <begin position="1"/>
        <end position="22"/>
    </location>
</feature>
<evidence type="ECO:0000313" key="3">
    <source>
        <dbReference type="Proteomes" id="UP000823775"/>
    </source>
</evidence>
<accession>A0ABS8SW25</accession>
<feature type="compositionally biased region" description="Polar residues" evidence="1">
    <location>
        <begin position="1"/>
        <end position="15"/>
    </location>
</feature>
<name>A0ABS8SW25_DATST</name>
<evidence type="ECO:0000313" key="2">
    <source>
        <dbReference type="EMBL" id="MCD7463118.1"/>
    </source>
</evidence>
<feature type="region of interest" description="Disordered" evidence="1">
    <location>
        <begin position="97"/>
        <end position="117"/>
    </location>
</feature>
<dbReference type="Proteomes" id="UP000823775">
    <property type="component" value="Unassembled WGS sequence"/>
</dbReference>
<evidence type="ECO:0000256" key="1">
    <source>
        <dbReference type="SAM" id="MobiDB-lite"/>
    </source>
</evidence>
<keyword evidence="3" id="KW-1185">Reference proteome</keyword>
<comment type="caution">
    <text evidence="2">The sequence shown here is derived from an EMBL/GenBank/DDBJ whole genome shotgun (WGS) entry which is preliminary data.</text>
</comment>
<organism evidence="2 3">
    <name type="scientific">Datura stramonium</name>
    <name type="common">Jimsonweed</name>
    <name type="synonym">Common thornapple</name>
    <dbReference type="NCBI Taxonomy" id="4076"/>
    <lineage>
        <taxon>Eukaryota</taxon>
        <taxon>Viridiplantae</taxon>
        <taxon>Streptophyta</taxon>
        <taxon>Embryophyta</taxon>
        <taxon>Tracheophyta</taxon>
        <taxon>Spermatophyta</taxon>
        <taxon>Magnoliopsida</taxon>
        <taxon>eudicotyledons</taxon>
        <taxon>Gunneridae</taxon>
        <taxon>Pentapetalae</taxon>
        <taxon>asterids</taxon>
        <taxon>lamiids</taxon>
        <taxon>Solanales</taxon>
        <taxon>Solanaceae</taxon>
        <taxon>Solanoideae</taxon>
        <taxon>Datureae</taxon>
        <taxon>Datura</taxon>
    </lineage>
</organism>
<reference evidence="2 3" key="1">
    <citation type="journal article" date="2021" name="BMC Genomics">
        <title>Datura genome reveals duplications of psychoactive alkaloid biosynthetic genes and high mutation rate following tissue culture.</title>
        <authorList>
            <person name="Rajewski A."/>
            <person name="Carter-House D."/>
            <person name="Stajich J."/>
            <person name="Litt A."/>
        </authorList>
    </citation>
    <scope>NUCLEOTIDE SEQUENCE [LARGE SCALE GENOMIC DNA]</scope>
    <source>
        <strain evidence="2">AR-01</strain>
    </source>
</reference>
<sequence length="117" mass="12623">MKFASGQPSSTQGGYQQDYIYSQEGEPTLTSTQYAGICQMLEATNTNTVAPHSRNITAPIPRHMELARCNLPIDALTSAGLGSGTWVKYISNGHGSETDEDKFMSGAHSLRSQLPQS</sequence>
<proteinExistence type="predicted"/>
<gene>
    <name evidence="2" type="ORF">HAX54_049992</name>
</gene>